<keyword evidence="7" id="KW-1185">Reference proteome</keyword>
<evidence type="ECO:0000256" key="4">
    <source>
        <dbReference type="SAM" id="MobiDB-lite"/>
    </source>
</evidence>
<keyword evidence="3" id="KW-0274">FAD</keyword>
<dbReference type="PIRSF" id="PIRSF000137">
    <property type="entry name" value="Alcohol_oxidase"/>
    <property type="match status" value="1"/>
</dbReference>
<dbReference type="SUPFAM" id="SSF54373">
    <property type="entry name" value="FAD-linked reductases, C-terminal domain"/>
    <property type="match status" value="1"/>
</dbReference>
<evidence type="ECO:0000259" key="5">
    <source>
        <dbReference type="PROSITE" id="PS00624"/>
    </source>
</evidence>
<organism evidence="6 7">
    <name type="scientific">Hymenoscyphus fraxineus</name>
    <dbReference type="NCBI Taxonomy" id="746836"/>
    <lineage>
        <taxon>Eukaryota</taxon>
        <taxon>Fungi</taxon>
        <taxon>Dikarya</taxon>
        <taxon>Ascomycota</taxon>
        <taxon>Pezizomycotina</taxon>
        <taxon>Leotiomycetes</taxon>
        <taxon>Helotiales</taxon>
        <taxon>Helotiaceae</taxon>
        <taxon>Hymenoscyphus</taxon>
    </lineage>
</organism>
<comment type="similarity">
    <text evidence="1">Belongs to the GMC oxidoreductase family.</text>
</comment>
<dbReference type="InterPro" id="IPR012132">
    <property type="entry name" value="GMC_OxRdtase"/>
</dbReference>
<reference evidence="6" key="1">
    <citation type="submission" date="2021-07" db="EMBL/GenBank/DDBJ databases">
        <authorList>
            <person name="Durling M."/>
        </authorList>
    </citation>
    <scope>NUCLEOTIDE SEQUENCE</scope>
</reference>
<dbReference type="Proteomes" id="UP000696280">
    <property type="component" value="Unassembled WGS sequence"/>
</dbReference>
<feature type="binding site" evidence="3">
    <location>
        <begin position="108"/>
        <end position="111"/>
    </location>
    <ligand>
        <name>FAD</name>
        <dbReference type="ChEBI" id="CHEBI:57692"/>
    </ligand>
</feature>
<sequence length="605" mass="67035">MWPFTANYPICTPNEIDSRSYDYVVVGGGTAGCVLASRLSENPEISVLVLERGPINDNWLSQIPIVSSNILRADGGASSWLCEPMKFCNNRQSLFFCGELMGGGSRINSMVYSRGSRADFEAWAALGHPEWSYEKVLPYFVKGEKALDQPKSDYRGHSGPWITRTFRYASWLFEVYRTFTDIAEAMGFLRVPDTNAPDAPSDGVVTFDSTVNEKNQRLSTFDAFLPKELTLKRKGNLTICPMTLVTKIRFAKESGKGLRAEQVFFKSVDQKAEKVFSVDVKREVVISSGSAGSPQVLMMSGIGPRDHLEDIGIPVLYDLPGVGSELTDHVSVPVAWEVPLKESLAQLAVSPIIKGGFEFIKYLISGSGILGMPVQTLSLFVRSSSLSNDGTKLLTRPSESEAPRNRKRSSIYVPQHEIADIEIMPLAVSSMDNLEEHNRLYSKLGVFSMLATLLQPRSRGTVRLRSSNPHDRPKIDFGLLSDPRDIITARTAVRLSLKIGRDMKVSGFPLLQNLTFNEEDKDDDAALDEFIKERVRTTYHYACSCRMAPENDPIPGVVDDELRVHGLSNVRVCDTSVFPQITSSHLQAPAAMVGERCADFIKNAL</sequence>
<dbReference type="OrthoDB" id="269227at2759"/>
<dbReference type="SUPFAM" id="SSF51905">
    <property type="entry name" value="FAD/NAD(P)-binding domain"/>
    <property type="match status" value="1"/>
</dbReference>
<dbReference type="PROSITE" id="PS00624">
    <property type="entry name" value="GMC_OXRED_2"/>
    <property type="match status" value="1"/>
</dbReference>
<feature type="region of interest" description="Disordered" evidence="4">
    <location>
        <begin position="389"/>
        <end position="409"/>
    </location>
</feature>
<dbReference type="GO" id="GO:0050660">
    <property type="term" value="F:flavin adenine dinucleotide binding"/>
    <property type="evidence" value="ECO:0007669"/>
    <property type="project" value="InterPro"/>
</dbReference>
<comment type="caution">
    <text evidence="6">The sequence shown here is derived from an EMBL/GenBank/DDBJ whole genome shotgun (WGS) entry which is preliminary data.</text>
</comment>
<dbReference type="AlphaFoldDB" id="A0A9N9L078"/>
<keyword evidence="3" id="KW-0285">Flavoprotein</keyword>
<feature type="binding site" evidence="3">
    <location>
        <position position="245"/>
    </location>
    <ligand>
        <name>FAD</name>
        <dbReference type="ChEBI" id="CHEBI:57692"/>
    </ligand>
</feature>
<name>A0A9N9L078_9HELO</name>
<gene>
    <name evidence="6" type="ORF">HYFRA_00007218</name>
</gene>
<feature type="domain" description="Glucose-methanol-choline oxidoreductase N-terminal" evidence="5">
    <location>
        <begin position="289"/>
        <end position="303"/>
    </location>
</feature>
<evidence type="ECO:0000313" key="7">
    <source>
        <dbReference type="Proteomes" id="UP000696280"/>
    </source>
</evidence>
<dbReference type="Gene3D" id="3.50.50.60">
    <property type="entry name" value="FAD/NAD(P)-binding domain"/>
    <property type="match status" value="1"/>
</dbReference>
<dbReference type="InterPro" id="IPR000172">
    <property type="entry name" value="GMC_OxRdtase_N"/>
</dbReference>
<protein>
    <recommendedName>
        <fullName evidence="5">Glucose-methanol-choline oxidoreductase N-terminal domain-containing protein</fullName>
    </recommendedName>
</protein>
<dbReference type="InterPro" id="IPR007867">
    <property type="entry name" value="GMC_OxRtase_C"/>
</dbReference>
<dbReference type="Pfam" id="PF05199">
    <property type="entry name" value="GMC_oxred_C"/>
    <property type="match status" value="1"/>
</dbReference>
<feature type="active site" description="Proton acceptor" evidence="2">
    <location>
        <position position="585"/>
    </location>
</feature>
<comment type="cofactor">
    <cofactor evidence="3">
        <name>FAD</name>
        <dbReference type="ChEBI" id="CHEBI:57692"/>
    </cofactor>
</comment>
<accession>A0A9N9L078</accession>
<dbReference type="InterPro" id="IPR036188">
    <property type="entry name" value="FAD/NAD-bd_sf"/>
</dbReference>
<evidence type="ECO:0000256" key="1">
    <source>
        <dbReference type="ARBA" id="ARBA00010790"/>
    </source>
</evidence>
<evidence type="ECO:0000313" key="6">
    <source>
        <dbReference type="EMBL" id="CAG8955202.1"/>
    </source>
</evidence>
<dbReference type="PANTHER" id="PTHR11552">
    <property type="entry name" value="GLUCOSE-METHANOL-CHOLINE GMC OXIDOREDUCTASE"/>
    <property type="match status" value="1"/>
</dbReference>
<feature type="active site" description="Proton donor" evidence="2">
    <location>
        <position position="540"/>
    </location>
</feature>
<evidence type="ECO:0000256" key="3">
    <source>
        <dbReference type="PIRSR" id="PIRSR000137-2"/>
    </source>
</evidence>
<dbReference type="PANTHER" id="PTHR11552:SF219">
    <property type="entry name" value="GLUCOSE-METHANOL-CHOLINE OXIDOREDUCTASE N-TERMINAL DOMAIN-CONTAINING PROTEIN"/>
    <property type="match status" value="1"/>
</dbReference>
<dbReference type="GO" id="GO:0016614">
    <property type="term" value="F:oxidoreductase activity, acting on CH-OH group of donors"/>
    <property type="evidence" value="ECO:0007669"/>
    <property type="project" value="InterPro"/>
</dbReference>
<dbReference type="EMBL" id="CAJVRL010000060">
    <property type="protein sequence ID" value="CAG8955202.1"/>
    <property type="molecule type" value="Genomic_DNA"/>
</dbReference>
<dbReference type="Pfam" id="PF00732">
    <property type="entry name" value="GMC_oxred_N"/>
    <property type="match status" value="1"/>
</dbReference>
<evidence type="ECO:0000256" key="2">
    <source>
        <dbReference type="PIRSR" id="PIRSR000137-1"/>
    </source>
</evidence>
<proteinExistence type="inferred from homology"/>
<dbReference type="Gene3D" id="3.30.560.10">
    <property type="entry name" value="Glucose Oxidase, domain 3"/>
    <property type="match status" value="1"/>
</dbReference>